<comment type="similarity">
    <text evidence="4">Belongs to the CCN family.</text>
</comment>
<dbReference type="Pfam" id="PF00007">
    <property type="entry name" value="Cys_knot"/>
    <property type="match status" value="1"/>
</dbReference>
<comment type="caution">
    <text evidence="20">The sequence shown here is derived from an EMBL/GenBank/DDBJ whole genome shotgun (WGS) entry which is preliminary data.</text>
</comment>
<sequence length="494" mass="55362">MYPSLPPTFSLQPRCNISSVQLNGDPPQSQPGTCQSVFIASCIQYKIPDLCQRKKLYDSRKGAENRKHFNVKKNQLSKLYLLLDDTAEHHKTTGMGHKVLLKNHSRQHLRLFVSEHANQKSQKNIYTQPRISNHPDRLAHINIQINSSQTVCRNQTFSHVQALESVALCQDCSQPCDCPAESPLCPVGTSLVLDGCSCCKVCARQAGEPCSLLEPCDHHKDLYCDYGVLSDTETGICMAQEGQTCDLGGVIYRSGETFQPSCKHHCVCMNGEIGCVPTCASNVRLPSPDCPYPRRVQIPGKCCEEWVCDQIPQEDTFQSAMAAYRELSGPDVQPESARDNCIVQTTDWSECSATCGMGVSSRVTNDNEQCQLERQTRMCMIRPCNAALEKDIKRGKKCVRTPKSQRGMRFELSGCQSVRLYKPKFCGVCTDGRCCTPHTTATAEVEFRCPEGDFFRKKMMFIKTCSCHHNCPRENDIFLASNSRRMIGDYDNDM</sequence>
<dbReference type="GO" id="GO:0008201">
    <property type="term" value="F:heparin binding"/>
    <property type="evidence" value="ECO:0007669"/>
    <property type="project" value="TreeGrafter"/>
</dbReference>
<evidence type="ECO:0000256" key="3">
    <source>
        <dbReference type="ARBA" id="ARBA00004613"/>
    </source>
</evidence>
<dbReference type="Pfam" id="PF00093">
    <property type="entry name" value="VWC"/>
    <property type="match status" value="1"/>
</dbReference>
<reference evidence="20 21" key="1">
    <citation type="submission" date="2018-03" db="EMBL/GenBank/DDBJ databases">
        <title>Draft genome sequence of Rohu Carp (Labeo rohita).</title>
        <authorList>
            <person name="Das P."/>
            <person name="Kushwaha B."/>
            <person name="Joshi C.G."/>
            <person name="Kumar D."/>
            <person name="Nagpure N.S."/>
            <person name="Sahoo L."/>
            <person name="Das S.P."/>
            <person name="Bit A."/>
            <person name="Patnaik S."/>
            <person name="Meher P.K."/>
            <person name="Jayasankar P."/>
            <person name="Koringa P.G."/>
            <person name="Patel N.V."/>
            <person name="Hinsu A.T."/>
            <person name="Kumar R."/>
            <person name="Pandey M."/>
            <person name="Agarwal S."/>
            <person name="Srivastava S."/>
            <person name="Singh M."/>
            <person name="Iquebal M.A."/>
            <person name="Jaiswal S."/>
            <person name="Angadi U.B."/>
            <person name="Kumar N."/>
            <person name="Raza M."/>
            <person name="Shah T.M."/>
            <person name="Rai A."/>
            <person name="Jena J.K."/>
        </authorList>
    </citation>
    <scope>NUCLEOTIDE SEQUENCE [LARGE SCALE GENOMIC DNA]</scope>
    <source>
        <strain evidence="20">DASCIFA01</strain>
        <tissue evidence="20">Testis</tissue>
    </source>
</reference>
<evidence type="ECO:0000256" key="8">
    <source>
        <dbReference type="ARBA" id="ARBA00022868"/>
    </source>
</evidence>
<dbReference type="InterPro" id="IPR050941">
    <property type="entry name" value="CCN"/>
</dbReference>
<dbReference type="InterPro" id="IPR017891">
    <property type="entry name" value="Insulin_GF-bd_Cys-rich_CS"/>
</dbReference>
<dbReference type="Pfam" id="PF00219">
    <property type="entry name" value="IGFBP"/>
    <property type="match status" value="1"/>
</dbReference>
<evidence type="ECO:0000256" key="9">
    <source>
        <dbReference type="ARBA" id="ARBA00022949"/>
    </source>
</evidence>
<feature type="domain" description="VWFC" evidence="18">
    <location>
        <begin position="243"/>
        <end position="309"/>
    </location>
</feature>
<dbReference type="PROSITE" id="PS01225">
    <property type="entry name" value="CTCK_2"/>
    <property type="match status" value="1"/>
</dbReference>
<keyword evidence="5" id="KW-0963">Cytoplasm</keyword>
<dbReference type="InterPro" id="IPR006208">
    <property type="entry name" value="Glyco_hormone_CN"/>
</dbReference>
<dbReference type="Pfam" id="PF19035">
    <property type="entry name" value="TSP1_CCN"/>
    <property type="match status" value="1"/>
</dbReference>
<accession>A0A498NPH8</accession>
<evidence type="ECO:0000256" key="16">
    <source>
        <dbReference type="PROSITE-ProRule" id="PRU00039"/>
    </source>
</evidence>
<dbReference type="SMART" id="SM00041">
    <property type="entry name" value="CT"/>
    <property type="match status" value="1"/>
</dbReference>
<evidence type="ECO:0000256" key="6">
    <source>
        <dbReference type="ARBA" id="ARBA00022525"/>
    </source>
</evidence>
<evidence type="ECO:0000256" key="14">
    <source>
        <dbReference type="ARBA" id="ARBA00042352"/>
    </source>
</evidence>
<dbReference type="InterPro" id="IPR000867">
    <property type="entry name" value="IGFBP-like"/>
</dbReference>
<evidence type="ECO:0000313" key="20">
    <source>
        <dbReference type="EMBL" id="RXN33855.1"/>
    </source>
</evidence>
<dbReference type="SUPFAM" id="SSF57184">
    <property type="entry name" value="Growth factor receptor domain"/>
    <property type="match status" value="1"/>
</dbReference>
<dbReference type="PROSITE" id="PS50184">
    <property type="entry name" value="VWFC_2"/>
    <property type="match status" value="1"/>
</dbReference>
<dbReference type="AlphaFoldDB" id="A0A498NPH8"/>
<dbReference type="PROSITE" id="PS51323">
    <property type="entry name" value="IGFBP_N_2"/>
    <property type="match status" value="1"/>
</dbReference>
<protein>
    <recommendedName>
        <fullName evidence="13">CCN family member 3</fullName>
    </recommendedName>
    <alternativeName>
        <fullName evidence="14">Cellular communication network factor 3</fullName>
    </alternativeName>
    <alternativeName>
        <fullName evidence="15">Protein NOV homolog</fullName>
    </alternativeName>
</protein>
<dbReference type="InterPro" id="IPR001007">
    <property type="entry name" value="VWF_dom"/>
</dbReference>
<dbReference type="GO" id="GO:0005178">
    <property type="term" value="F:integrin binding"/>
    <property type="evidence" value="ECO:0007669"/>
    <property type="project" value="TreeGrafter"/>
</dbReference>
<feature type="domain" description="CTCK" evidence="17">
    <location>
        <begin position="398"/>
        <end position="472"/>
    </location>
</feature>
<dbReference type="PROSITE" id="PS50092">
    <property type="entry name" value="TSP1"/>
    <property type="match status" value="1"/>
</dbReference>
<organism evidence="20 21">
    <name type="scientific">Labeo rohita</name>
    <name type="common">Indian major carp</name>
    <name type="synonym">Cyprinus rohita</name>
    <dbReference type="NCBI Taxonomy" id="84645"/>
    <lineage>
        <taxon>Eukaryota</taxon>
        <taxon>Metazoa</taxon>
        <taxon>Chordata</taxon>
        <taxon>Craniata</taxon>
        <taxon>Vertebrata</taxon>
        <taxon>Euteleostomi</taxon>
        <taxon>Actinopterygii</taxon>
        <taxon>Neopterygii</taxon>
        <taxon>Teleostei</taxon>
        <taxon>Ostariophysi</taxon>
        <taxon>Cypriniformes</taxon>
        <taxon>Cyprinidae</taxon>
        <taxon>Labeoninae</taxon>
        <taxon>Labeonini</taxon>
        <taxon>Labeo</taxon>
    </lineage>
</organism>
<keyword evidence="12" id="KW-0325">Glycoprotein</keyword>
<dbReference type="GO" id="GO:0005921">
    <property type="term" value="C:gap junction"/>
    <property type="evidence" value="ECO:0007669"/>
    <property type="project" value="UniProtKB-SubCell"/>
</dbReference>
<evidence type="ECO:0000259" key="17">
    <source>
        <dbReference type="PROSITE" id="PS01225"/>
    </source>
</evidence>
<dbReference type="SUPFAM" id="SSF82895">
    <property type="entry name" value="TSP-1 type 1 repeat"/>
    <property type="match status" value="1"/>
</dbReference>
<dbReference type="GO" id="GO:0051239">
    <property type="term" value="P:regulation of multicellular organismal process"/>
    <property type="evidence" value="ECO:0007669"/>
    <property type="project" value="UniProtKB-ARBA"/>
</dbReference>
<dbReference type="PROSITE" id="PS01185">
    <property type="entry name" value="CTCK_1"/>
    <property type="match status" value="1"/>
</dbReference>
<dbReference type="STRING" id="84645.A0A498NPH8"/>
<dbReference type="InterPro" id="IPR043973">
    <property type="entry name" value="TSP1_CCN"/>
</dbReference>
<proteinExistence type="inferred from homology"/>
<dbReference type="InterPro" id="IPR009030">
    <property type="entry name" value="Growth_fac_rcpt_cys_sf"/>
</dbReference>
<keyword evidence="6" id="KW-0964">Secreted</keyword>
<evidence type="ECO:0000256" key="10">
    <source>
        <dbReference type="ARBA" id="ARBA00023030"/>
    </source>
</evidence>
<name>A0A498NPH8_LABRO</name>
<dbReference type="GO" id="GO:0007155">
    <property type="term" value="P:cell adhesion"/>
    <property type="evidence" value="ECO:0007669"/>
    <property type="project" value="TreeGrafter"/>
</dbReference>
<dbReference type="EMBL" id="QBIY01011237">
    <property type="protein sequence ID" value="RXN33855.1"/>
    <property type="molecule type" value="Genomic_DNA"/>
</dbReference>
<evidence type="ECO:0000256" key="1">
    <source>
        <dbReference type="ARBA" id="ARBA00004496"/>
    </source>
</evidence>
<evidence type="ECO:0000256" key="7">
    <source>
        <dbReference type="ARBA" id="ARBA00022729"/>
    </source>
</evidence>
<dbReference type="FunFam" id="2.20.100.10:FF:000046">
    <property type="entry name" value="Cellular communication network factor 4"/>
    <property type="match status" value="1"/>
</dbReference>
<dbReference type="Gene3D" id="2.20.100.10">
    <property type="entry name" value="Thrombospondin type-1 (TSP1) repeat"/>
    <property type="match status" value="1"/>
</dbReference>
<evidence type="ECO:0000256" key="15">
    <source>
        <dbReference type="ARBA" id="ARBA00077787"/>
    </source>
</evidence>
<keyword evidence="7" id="KW-0732">Signal</keyword>
<comment type="caution">
    <text evidence="16">Lacks conserved residue(s) required for the propagation of feature annotation.</text>
</comment>
<evidence type="ECO:0000256" key="11">
    <source>
        <dbReference type="ARBA" id="ARBA00023157"/>
    </source>
</evidence>
<dbReference type="SMART" id="SM00209">
    <property type="entry name" value="TSP1"/>
    <property type="match status" value="1"/>
</dbReference>
<dbReference type="SMART" id="SM00121">
    <property type="entry name" value="IB"/>
    <property type="match status" value="1"/>
</dbReference>
<dbReference type="GO" id="GO:0045597">
    <property type="term" value="P:positive regulation of cell differentiation"/>
    <property type="evidence" value="ECO:0007669"/>
    <property type="project" value="TreeGrafter"/>
</dbReference>
<dbReference type="PROSITE" id="PS00222">
    <property type="entry name" value="IGFBP_N_1"/>
    <property type="match status" value="1"/>
</dbReference>
<comment type="subcellular location">
    <subcellularLocation>
        <location evidence="2">Cell junction</location>
        <location evidence="2">Gap junction</location>
    </subcellularLocation>
    <subcellularLocation>
        <location evidence="1">Cytoplasm</location>
    </subcellularLocation>
    <subcellularLocation>
        <location evidence="3">Secreted</location>
    </subcellularLocation>
</comment>
<dbReference type="PANTHER" id="PTHR11348">
    <property type="entry name" value="CONNECTIVE TISSUE GROWTH FACTOR-RELATED"/>
    <property type="match status" value="1"/>
</dbReference>
<evidence type="ECO:0000256" key="2">
    <source>
        <dbReference type="ARBA" id="ARBA00004610"/>
    </source>
</evidence>
<dbReference type="SUPFAM" id="SSF57603">
    <property type="entry name" value="FnI-like domain"/>
    <property type="match status" value="1"/>
</dbReference>
<evidence type="ECO:0000313" key="21">
    <source>
        <dbReference type="Proteomes" id="UP000290572"/>
    </source>
</evidence>
<keyword evidence="21" id="KW-1185">Reference proteome</keyword>
<keyword evidence="8" id="KW-0303">Gap junction</keyword>
<dbReference type="PANTHER" id="PTHR11348:SF23">
    <property type="entry name" value="CELLULAR COMMUNICATION NETWORK FACTOR 2B"/>
    <property type="match status" value="1"/>
</dbReference>
<evidence type="ECO:0000256" key="13">
    <source>
        <dbReference type="ARBA" id="ARBA00039944"/>
    </source>
</evidence>
<keyword evidence="9" id="KW-0965">Cell junction</keyword>
<dbReference type="InterPro" id="IPR006207">
    <property type="entry name" value="Cys_knot_C"/>
</dbReference>
<dbReference type="GO" id="GO:0008083">
    <property type="term" value="F:growth factor activity"/>
    <property type="evidence" value="ECO:0007669"/>
    <property type="project" value="UniProtKB-KW"/>
</dbReference>
<keyword evidence="10" id="KW-0339">Growth factor</keyword>
<keyword evidence="11" id="KW-1015">Disulfide bond</keyword>
<dbReference type="GO" id="GO:0031012">
    <property type="term" value="C:extracellular matrix"/>
    <property type="evidence" value="ECO:0007669"/>
    <property type="project" value="TreeGrafter"/>
</dbReference>
<dbReference type="InterPro" id="IPR000884">
    <property type="entry name" value="TSP1_rpt"/>
</dbReference>
<dbReference type="SMART" id="SM00214">
    <property type="entry name" value="VWC"/>
    <property type="match status" value="1"/>
</dbReference>
<dbReference type="GO" id="GO:0005737">
    <property type="term" value="C:cytoplasm"/>
    <property type="evidence" value="ECO:0007669"/>
    <property type="project" value="UniProtKB-SubCell"/>
</dbReference>
<feature type="domain" description="IGFBP N-terminal" evidence="19">
    <location>
        <begin position="165"/>
        <end position="240"/>
    </location>
</feature>
<evidence type="ECO:0000256" key="4">
    <source>
        <dbReference type="ARBA" id="ARBA00008125"/>
    </source>
</evidence>
<evidence type="ECO:0000259" key="19">
    <source>
        <dbReference type="PROSITE" id="PS51323"/>
    </source>
</evidence>
<evidence type="ECO:0000256" key="12">
    <source>
        <dbReference type="ARBA" id="ARBA00023180"/>
    </source>
</evidence>
<dbReference type="PROSITE" id="PS01208">
    <property type="entry name" value="VWFC_1"/>
    <property type="match status" value="1"/>
</dbReference>
<dbReference type="GO" id="GO:0005615">
    <property type="term" value="C:extracellular space"/>
    <property type="evidence" value="ECO:0007669"/>
    <property type="project" value="TreeGrafter"/>
</dbReference>
<evidence type="ECO:0000256" key="5">
    <source>
        <dbReference type="ARBA" id="ARBA00022490"/>
    </source>
</evidence>
<gene>
    <name evidence="20" type="ORF">ROHU_015294</name>
</gene>
<evidence type="ECO:0000259" key="18">
    <source>
        <dbReference type="PROSITE" id="PS50184"/>
    </source>
</evidence>
<dbReference type="Proteomes" id="UP000290572">
    <property type="component" value="Unassembled WGS sequence"/>
</dbReference>
<dbReference type="InterPro" id="IPR036383">
    <property type="entry name" value="TSP1_rpt_sf"/>
</dbReference>